<evidence type="ECO:0000313" key="2">
    <source>
        <dbReference type="EMBL" id="KAF2169603.1"/>
    </source>
</evidence>
<evidence type="ECO:0000256" key="1">
    <source>
        <dbReference type="SAM" id="MobiDB-lite"/>
    </source>
</evidence>
<evidence type="ECO:0000313" key="3">
    <source>
        <dbReference type="Proteomes" id="UP000799537"/>
    </source>
</evidence>
<feature type="compositionally biased region" description="Low complexity" evidence="1">
    <location>
        <begin position="49"/>
        <end position="58"/>
    </location>
</feature>
<protein>
    <submittedName>
        <fullName evidence="2">Uncharacterized protein</fullName>
    </submittedName>
</protein>
<name>A0A6A6CSC4_ZASCE</name>
<keyword evidence="3" id="KW-1185">Reference proteome</keyword>
<reference evidence="2" key="1">
    <citation type="journal article" date="2020" name="Stud. Mycol.">
        <title>101 Dothideomycetes genomes: a test case for predicting lifestyles and emergence of pathogens.</title>
        <authorList>
            <person name="Haridas S."/>
            <person name="Albert R."/>
            <person name="Binder M."/>
            <person name="Bloem J."/>
            <person name="Labutti K."/>
            <person name="Salamov A."/>
            <person name="Andreopoulos B."/>
            <person name="Baker S."/>
            <person name="Barry K."/>
            <person name="Bills G."/>
            <person name="Bluhm B."/>
            <person name="Cannon C."/>
            <person name="Castanera R."/>
            <person name="Culley D."/>
            <person name="Daum C."/>
            <person name="Ezra D."/>
            <person name="Gonzalez J."/>
            <person name="Henrissat B."/>
            <person name="Kuo A."/>
            <person name="Liang C."/>
            <person name="Lipzen A."/>
            <person name="Lutzoni F."/>
            <person name="Magnuson J."/>
            <person name="Mondo S."/>
            <person name="Nolan M."/>
            <person name="Ohm R."/>
            <person name="Pangilinan J."/>
            <person name="Park H.-J."/>
            <person name="Ramirez L."/>
            <person name="Alfaro M."/>
            <person name="Sun H."/>
            <person name="Tritt A."/>
            <person name="Yoshinaga Y."/>
            <person name="Zwiers L.-H."/>
            <person name="Turgeon B."/>
            <person name="Goodwin S."/>
            <person name="Spatafora J."/>
            <person name="Crous P."/>
            <person name="Grigoriev I."/>
        </authorList>
    </citation>
    <scope>NUCLEOTIDE SEQUENCE</scope>
    <source>
        <strain evidence="2">ATCC 36951</strain>
    </source>
</reference>
<feature type="region of interest" description="Disordered" evidence="1">
    <location>
        <begin position="1"/>
        <end position="84"/>
    </location>
</feature>
<sequence>MNNFASSDIATMAETQSRSSSSTTTNGNQQTSSAATENEQTLLQDESLPWTPTTPTSPQIDIPLSKTSASNDSPHSTSPSSPDTLFSILEELHSTSTTPPTLLRPATVRAVFLSLQEARREMKRLVYGRREQPAARKVCVEEIFREEVCVGEGYEYHLGRSWRLRTLWVQEGVVGTDLVVGGGGWGEWE</sequence>
<feature type="compositionally biased region" description="Low complexity" evidence="1">
    <location>
        <begin position="15"/>
        <end position="33"/>
    </location>
</feature>
<feature type="compositionally biased region" description="Low complexity" evidence="1">
    <location>
        <begin position="67"/>
        <end position="84"/>
    </location>
</feature>
<gene>
    <name evidence="2" type="ORF">M409DRAFT_20016</name>
</gene>
<dbReference type="EMBL" id="ML993587">
    <property type="protein sequence ID" value="KAF2169603.1"/>
    <property type="molecule type" value="Genomic_DNA"/>
</dbReference>
<dbReference type="GeneID" id="54558462"/>
<proteinExistence type="predicted"/>
<feature type="compositionally biased region" description="Polar residues" evidence="1">
    <location>
        <begin position="34"/>
        <end position="44"/>
    </location>
</feature>
<accession>A0A6A6CSC4</accession>
<dbReference type="AlphaFoldDB" id="A0A6A6CSC4"/>
<dbReference type="Proteomes" id="UP000799537">
    <property type="component" value="Unassembled WGS sequence"/>
</dbReference>
<organism evidence="2 3">
    <name type="scientific">Zasmidium cellare ATCC 36951</name>
    <dbReference type="NCBI Taxonomy" id="1080233"/>
    <lineage>
        <taxon>Eukaryota</taxon>
        <taxon>Fungi</taxon>
        <taxon>Dikarya</taxon>
        <taxon>Ascomycota</taxon>
        <taxon>Pezizomycotina</taxon>
        <taxon>Dothideomycetes</taxon>
        <taxon>Dothideomycetidae</taxon>
        <taxon>Mycosphaerellales</taxon>
        <taxon>Mycosphaerellaceae</taxon>
        <taxon>Zasmidium</taxon>
    </lineage>
</organism>
<dbReference type="RefSeq" id="XP_033670492.1">
    <property type="nucleotide sequence ID" value="XM_033805190.1"/>
</dbReference>